<protein>
    <submittedName>
        <fullName evidence="1">Uncharacterized protein</fullName>
    </submittedName>
</protein>
<dbReference type="Proteomes" id="UP000657918">
    <property type="component" value="Unassembled WGS sequence"/>
</dbReference>
<gene>
    <name evidence="1" type="ORF">SADUNF_Sadunf05G0060500</name>
</gene>
<dbReference type="OrthoDB" id="1677478at2759"/>
<sequence length="204" mass="22694">MTLSFLNKEDAYFNSFGGFLFIDFSTLSVVICKSNAEPNAALDTVGGLNTPLTLICILTGSARKEILLENLTTEGFLGGERRDGQICSKRVCILLMAQSGNIKTDSVEDVKAWPALSDPMEKSKSFSGYSEIRVGFEDRSKSYSFNGPAGKVDDGLESSGNPELKRRKRVAQYNMYTMEGKIKSSLRNSFRWIKRKFADDCFDD</sequence>
<reference evidence="1 2" key="1">
    <citation type="submission" date="2020-10" db="EMBL/GenBank/DDBJ databases">
        <title>Plant Genome Project.</title>
        <authorList>
            <person name="Zhang R.-G."/>
        </authorList>
    </citation>
    <scope>NUCLEOTIDE SEQUENCE [LARGE SCALE GENOMIC DNA]</scope>
    <source>
        <strain evidence="1">FAFU-HL-1</strain>
        <tissue evidence="1">Leaf</tissue>
    </source>
</reference>
<name>A0A835K730_9ROSI</name>
<dbReference type="PANTHER" id="PTHR33193">
    <property type="entry name" value="DOMAIN PROTEIN, PUTATIVE (DUF3511)-RELATED"/>
    <property type="match status" value="1"/>
</dbReference>
<dbReference type="PANTHER" id="PTHR33193:SF41">
    <property type="entry name" value="DUF3511 DOMAIN-CONTAINING PROTEIN"/>
    <property type="match status" value="1"/>
</dbReference>
<keyword evidence="2" id="KW-1185">Reference proteome</keyword>
<proteinExistence type="predicted"/>
<dbReference type="EMBL" id="JADGMS010000005">
    <property type="protein sequence ID" value="KAF9681988.1"/>
    <property type="molecule type" value="Genomic_DNA"/>
</dbReference>
<organism evidence="1 2">
    <name type="scientific">Salix dunnii</name>
    <dbReference type="NCBI Taxonomy" id="1413687"/>
    <lineage>
        <taxon>Eukaryota</taxon>
        <taxon>Viridiplantae</taxon>
        <taxon>Streptophyta</taxon>
        <taxon>Embryophyta</taxon>
        <taxon>Tracheophyta</taxon>
        <taxon>Spermatophyta</taxon>
        <taxon>Magnoliopsida</taxon>
        <taxon>eudicotyledons</taxon>
        <taxon>Gunneridae</taxon>
        <taxon>Pentapetalae</taxon>
        <taxon>rosids</taxon>
        <taxon>fabids</taxon>
        <taxon>Malpighiales</taxon>
        <taxon>Salicaceae</taxon>
        <taxon>Saliceae</taxon>
        <taxon>Salix</taxon>
    </lineage>
</organism>
<dbReference type="Pfam" id="PF12023">
    <property type="entry name" value="DUF3511"/>
    <property type="match status" value="1"/>
</dbReference>
<dbReference type="AlphaFoldDB" id="A0A835K730"/>
<comment type="caution">
    <text evidence="1">The sequence shown here is derived from an EMBL/GenBank/DDBJ whole genome shotgun (WGS) entry which is preliminary data.</text>
</comment>
<accession>A0A835K730</accession>
<evidence type="ECO:0000313" key="2">
    <source>
        <dbReference type="Proteomes" id="UP000657918"/>
    </source>
</evidence>
<evidence type="ECO:0000313" key="1">
    <source>
        <dbReference type="EMBL" id="KAF9681988.1"/>
    </source>
</evidence>
<dbReference type="InterPro" id="IPR021899">
    <property type="entry name" value="DUF3511"/>
</dbReference>